<keyword evidence="3" id="KW-1185">Reference proteome</keyword>
<proteinExistence type="predicted"/>
<protein>
    <recommendedName>
        <fullName evidence="4">Nuclear transport factor 2 family protein</fullName>
    </recommendedName>
</protein>
<accession>A0A853BX99</accession>
<evidence type="ECO:0008006" key="4">
    <source>
        <dbReference type="Google" id="ProtNLM"/>
    </source>
</evidence>
<evidence type="ECO:0000313" key="2">
    <source>
        <dbReference type="EMBL" id="NYI99590.1"/>
    </source>
</evidence>
<reference evidence="2 3" key="1">
    <citation type="submission" date="2020-07" db="EMBL/GenBank/DDBJ databases">
        <title>Sequencing the genomes of 1000 actinobacteria strains.</title>
        <authorList>
            <person name="Klenk H.-P."/>
        </authorList>
    </citation>
    <scope>NUCLEOTIDE SEQUENCE [LARGE SCALE GENOMIC DNA]</scope>
    <source>
        <strain evidence="2 3">DSM 103833</strain>
    </source>
</reference>
<dbReference type="RefSeq" id="WP_179666221.1">
    <property type="nucleotide sequence ID" value="NZ_JACCFP010000001.1"/>
</dbReference>
<evidence type="ECO:0000313" key="3">
    <source>
        <dbReference type="Proteomes" id="UP000530424"/>
    </source>
</evidence>
<feature type="compositionally biased region" description="Low complexity" evidence="1">
    <location>
        <begin position="20"/>
        <end position="46"/>
    </location>
</feature>
<dbReference type="EMBL" id="JACCFP010000001">
    <property type="protein sequence ID" value="NYI99590.1"/>
    <property type="molecule type" value="Genomic_DNA"/>
</dbReference>
<feature type="compositionally biased region" description="Polar residues" evidence="1">
    <location>
        <begin position="8"/>
        <end position="19"/>
    </location>
</feature>
<comment type="caution">
    <text evidence="2">The sequence shown here is derived from an EMBL/GenBank/DDBJ whole genome shotgun (WGS) entry which is preliminary data.</text>
</comment>
<dbReference type="Proteomes" id="UP000530424">
    <property type="component" value="Unassembled WGS sequence"/>
</dbReference>
<name>A0A853BX99_9ACTN</name>
<sequence length="159" mass="16511">MLFAAGEITSTSHSGQTNDATTAPTTAPSTASPEAGSEGSEEPAPGTRRAVERIARQFVGDYIDVQLPREEWLDMLGHRATPALAAALESVEQGNLEAGRRVVRVKAQGVGATAASVEVTTDGGAFTVDLAHSGVRWEVTRVLPADPDAGESTEDPADN</sequence>
<gene>
    <name evidence="2" type="ORF">HNR19_000289</name>
</gene>
<evidence type="ECO:0000256" key="1">
    <source>
        <dbReference type="SAM" id="MobiDB-lite"/>
    </source>
</evidence>
<organism evidence="2 3">
    <name type="scientific">Nocardioides thalensis</name>
    <dbReference type="NCBI Taxonomy" id="1914755"/>
    <lineage>
        <taxon>Bacteria</taxon>
        <taxon>Bacillati</taxon>
        <taxon>Actinomycetota</taxon>
        <taxon>Actinomycetes</taxon>
        <taxon>Propionibacteriales</taxon>
        <taxon>Nocardioidaceae</taxon>
        <taxon>Nocardioides</taxon>
    </lineage>
</organism>
<dbReference type="AlphaFoldDB" id="A0A853BX99"/>
<feature type="region of interest" description="Disordered" evidence="1">
    <location>
        <begin position="1"/>
        <end position="50"/>
    </location>
</feature>